<dbReference type="NCBIfam" id="TIGR02887">
    <property type="entry name" value="spore_ger_x_C"/>
    <property type="match status" value="1"/>
</dbReference>
<dbReference type="EMBL" id="JBHSMI010000025">
    <property type="protein sequence ID" value="MFC5403877.1"/>
    <property type="molecule type" value="Genomic_DNA"/>
</dbReference>
<dbReference type="Proteomes" id="UP001596113">
    <property type="component" value="Unassembled WGS sequence"/>
</dbReference>
<name>A0ABW0HUQ4_9BACL</name>
<feature type="region of interest" description="Disordered" evidence="8">
    <location>
        <begin position="62"/>
        <end position="84"/>
    </location>
</feature>
<organism evidence="11 12">
    <name type="scientific">Cohnella soli</name>
    <dbReference type="NCBI Taxonomy" id="425005"/>
    <lineage>
        <taxon>Bacteria</taxon>
        <taxon>Bacillati</taxon>
        <taxon>Bacillota</taxon>
        <taxon>Bacilli</taxon>
        <taxon>Bacillales</taxon>
        <taxon>Paenibacillaceae</taxon>
        <taxon>Cohnella</taxon>
    </lineage>
</organism>
<accession>A0ABW0HUQ4</accession>
<keyword evidence="4" id="KW-0732">Signal</keyword>
<dbReference type="InterPro" id="IPR046953">
    <property type="entry name" value="Spore_GerAC-like_C"/>
</dbReference>
<dbReference type="Gene3D" id="3.30.300.210">
    <property type="entry name" value="Nutrient germinant receptor protein C, domain 3"/>
    <property type="match status" value="1"/>
</dbReference>
<keyword evidence="12" id="KW-1185">Reference proteome</keyword>
<keyword evidence="3" id="KW-0309">Germination</keyword>
<evidence type="ECO:0000256" key="6">
    <source>
        <dbReference type="ARBA" id="ARBA00023139"/>
    </source>
</evidence>
<dbReference type="InterPro" id="IPR038501">
    <property type="entry name" value="Spore_GerAC_C_sf"/>
</dbReference>
<dbReference type="Gene3D" id="6.20.190.10">
    <property type="entry name" value="Nutrient germinant receptor protein C, domain 1"/>
    <property type="match status" value="1"/>
</dbReference>
<dbReference type="PROSITE" id="PS51257">
    <property type="entry name" value="PROKAR_LIPOPROTEIN"/>
    <property type="match status" value="1"/>
</dbReference>
<keyword evidence="5" id="KW-0472">Membrane</keyword>
<evidence type="ECO:0000256" key="3">
    <source>
        <dbReference type="ARBA" id="ARBA00022544"/>
    </source>
</evidence>
<feature type="domain" description="Spore germination protein N-terminal" evidence="10">
    <location>
        <begin position="28"/>
        <end position="202"/>
    </location>
</feature>
<evidence type="ECO:0000259" key="10">
    <source>
        <dbReference type="Pfam" id="PF25198"/>
    </source>
</evidence>
<dbReference type="Pfam" id="PF05504">
    <property type="entry name" value="Spore_GerAC"/>
    <property type="match status" value="1"/>
</dbReference>
<keyword evidence="7" id="KW-0449">Lipoprotein</keyword>
<sequence>MTKGKLYKRIRPLVLLLCLPFLATGCWDRLEVNDVAIVVAMGIDREKDGTYKLSLQIPLPGQMGSSGSKGGGGGTGGSKSYYIDSESGTTTRQAAVTLQKRMSRRLIYGHYRVLIISEEVARNGIENLFDIFSRWPENRLTSYVIVSKGKAIDLLEVQSSLERFSGEAMRELIQMGGFIPVSIKTVGQTLSHIGTDPIIAYMGQQETGAKEKSKEIQVLGYAQFQGDKMVDVFENEAAAGLAWMKREAKPVFLNVALNQPKRLQFNVSRAKTTITPSVDGNNRVKFKIEVEARLAVVENMTMEDLSEEQTIRKEIGAASASIKNQIEKAVATIRKNGSDSADLGMIVYRKYPRKWQRTLKQHWTETLKNAEFDIHVDADIVQSGLANENIVRQENR</sequence>
<comment type="caution">
    <text evidence="11">The sequence shown here is derived from an EMBL/GenBank/DDBJ whole genome shotgun (WGS) entry which is preliminary data.</text>
</comment>
<protein>
    <submittedName>
        <fullName evidence="11">Ger(X)C family spore germination protein</fullName>
    </submittedName>
</protein>
<comment type="similarity">
    <text evidence="2">Belongs to the GerABKC lipoprotein family.</text>
</comment>
<evidence type="ECO:0000256" key="7">
    <source>
        <dbReference type="ARBA" id="ARBA00023288"/>
    </source>
</evidence>
<gene>
    <name evidence="11" type="ORF">ACFPOF_14120</name>
</gene>
<dbReference type="InterPro" id="IPR057336">
    <property type="entry name" value="GerAC_N"/>
</dbReference>
<comment type="subcellular location">
    <subcellularLocation>
        <location evidence="1">Membrane</location>
        <topology evidence="1">Lipid-anchor</topology>
    </subcellularLocation>
</comment>
<evidence type="ECO:0000259" key="9">
    <source>
        <dbReference type="Pfam" id="PF05504"/>
    </source>
</evidence>
<dbReference type="InterPro" id="IPR008844">
    <property type="entry name" value="Spore_GerAC-like"/>
</dbReference>
<keyword evidence="6" id="KW-0564">Palmitate</keyword>
<evidence type="ECO:0000256" key="4">
    <source>
        <dbReference type="ARBA" id="ARBA00022729"/>
    </source>
</evidence>
<evidence type="ECO:0000256" key="2">
    <source>
        <dbReference type="ARBA" id="ARBA00007886"/>
    </source>
</evidence>
<dbReference type="PANTHER" id="PTHR35789">
    <property type="entry name" value="SPORE GERMINATION PROTEIN B3"/>
    <property type="match status" value="1"/>
</dbReference>
<evidence type="ECO:0000256" key="1">
    <source>
        <dbReference type="ARBA" id="ARBA00004635"/>
    </source>
</evidence>
<evidence type="ECO:0000313" key="11">
    <source>
        <dbReference type="EMBL" id="MFC5403877.1"/>
    </source>
</evidence>
<evidence type="ECO:0000313" key="12">
    <source>
        <dbReference type="Proteomes" id="UP001596113"/>
    </source>
</evidence>
<dbReference type="PANTHER" id="PTHR35789:SF1">
    <property type="entry name" value="SPORE GERMINATION PROTEIN B3"/>
    <property type="match status" value="1"/>
</dbReference>
<feature type="domain" description="Spore germination GerAC-like C-terminal" evidence="9">
    <location>
        <begin position="220"/>
        <end position="384"/>
    </location>
</feature>
<proteinExistence type="inferred from homology"/>
<reference evidence="12" key="1">
    <citation type="journal article" date="2019" name="Int. J. Syst. Evol. Microbiol.">
        <title>The Global Catalogue of Microorganisms (GCM) 10K type strain sequencing project: providing services to taxonomists for standard genome sequencing and annotation.</title>
        <authorList>
            <consortium name="The Broad Institute Genomics Platform"/>
            <consortium name="The Broad Institute Genome Sequencing Center for Infectious Disease"/>
            <person name="Wu L."/>
            <person name="Ma J."/>
        </authorList>
    </citation>
    <scope>NUCLEOTIDE SEQUENCE [LARGE SCALE GENOMIC DNA]</scope>
    <source>
        <strain evidence="12">CGMCC 1.18575</strain>
    </source>
</reference>
<dbReference type="Pfam" id="PF25198">
    <property type="entry name" value="Spore_GerAC_N"/>
    <property type="match status" value="1"/>
</dbReference>
<evidence type="ECO:0000256" key="5">
    <source>
        <dbReference type="ARBA" id="ARBA00023136"/>
    </source>
</evidence>
<dbReference type="RefSeq" id="WP_378133647.1">
    <property type="nucleotide sequence ID" value="NZ_JBHSMI010000025.1"/>
</dbReference>
<evidence type="ECO:0000256" key="8">
    <source>
        <dbReference type="SAM" id="MobiDB-lite"/>
    </source>
</evidence>
<feature type="compositionally biased region" description="Gly residues" evidence="8">
    <location>
        <begin position="67"/>
        <end position="77"/>
    </location>
</feature>